<evidence type="ECO:0000313" key="2">
    <source>
        <dbReference type="EMBL" id="EPS46006.1"/>
    </source>
</evidence>
<keyword evidence="3" id="KW-1185">Reference proteome</keyword>
<proteinExistence type="predicted"/>
<evidence type="ECO:0000313" key="3">
    <source>
        <dbReference type="Proteomes" id="UP000015100"/>
    </source>
</evidence>
<comment type="caution">
    <text evidence="2">The sequence shown here is derived from an EMBL/GenBank/DDBJ whole genome shotgun (WGS) entry which is preliminary data.</text>
</comment>
<dbReference type="HOGENOM" id="CLU_1089983_0_0_1"/>
<evidence type="ECO:0000259" key="1">
    <source>
        <dbReference type="PROSITE" id="PS50181"/>
    </source>
</evidence>
<accession>S8AYC1</accession>
<feature type="domain" description="F-box" evidence="1">
    <location>
        <begin position="22"/>
        <end position="75"/>
    </location>
</feature>
<organism evidence="2 3">
    <name type="scientific">Dactylellina haptotyla (strain CBS 200.50)</name>
    <name type="common">Nematode-trapping fungus</name>
    <name type="synonym">Monacrosporium haptotylum</name>
    <dbReference type="NCBI Taxonomy" id="1284197"/>
    <lineage>
        <taxon>Eukaryota</taxon>
        <taxon>Fungi</taxon>
        <taxon>Dikarya</taxon>
        <taxon>Ascomycota</taxon>
        <taxon>Pezizomycotina</taxon>
        <taxon>Orbiliomycetes</taxon>
        <taxon>Orbiliales</taxon>
        <taxon>Orbiliaceae</taxon>
        <taxon>Dactylellina</taxon>
    </lineage>
</organism>
<gene>
    <name evidence="2" type="ORF">H072_61</name>
</gene>
<reference evidence="3" key="2">
    <citation type="submission" date="2013-04" db="EMBL/GenBank/DDBJ databases">
        <title>Genomic mechanisms accounting for the adaptation to parasitism in nematode-trapping fungi.</title>
        <authorList>
            <person name="Ahren D.G."/>
        </authorList>
    </citation>
    <scope>NUCLEOTIDE SEQUENCE [LARGE SCALE GENOMIC DNA]</scope>
    <source>
        <strain evidence="3">CBS 200.50</strain>
    </source>
</reference>
<name>S8AYC1_DACHA</name>
<dbReference type="EMBL" id="AQGS01000001">
    <property type="protein sequence ID" value="EPS46006.1"/>
    <property type="molecule type" value="Genomic_DNA"/>
</dbReference>
<dbReference type="InterPro" id="IPR001810">
    <property type="entry name" value="F-box_dom"/>
</dbReference>
<dbReference type="AlphaFoldDB" id="S8AYC1"/>
<dbReference type="Proteomes" id="UP000015100">
    <property type="component" value="Unassembled WGS sequence"/>
</dbReference>
<protein>
    <recommendedName>
        <fullName evidence="1">F-box domain-containing protein</fullName>
    </recommendedName>
</protein>
<dbReference type="InterPro" id="IPR036047">
    <property type="entry name" value="F-box-like_dom_sf"/>
</dbReference>
<sequence length="255" mass="29353">MECLPFLFFVQGNLKPICKRFYAHFSPLPAKIWEQIFSNIDYLALLKVKETCNDFQYLLQNTRRPALLAKLFREKAPSETDPNYPLPHGTRVSLHPVLEKIKIIRDASDLTIYTADGVIPWAKAYPFEENKLPGFNENASSPPVRIIELGIWSYDPVFMQSRTEDSKGLPLTVGDFYKLMHWWIRTRGSVVRFAFTRMIGGQEHFTVREVVFQHAFLDDRKIVKNVADGKVQGILRGEIAERCADRGGHRVPDLT</sequence>
<dbReference type="PROSITE" id="PS50181">
    <property type="entry name" value="FBOX"/>
    <property type="match status" value="1"/>
</dbReference>
<reference evidence="2 3" key="1">
    <citation type="journal article" date="2013" name="PLoS Genet.">
        <title>Genomic mechanisms accounting for the adaptation to parasitism in nematode-trapping fungi.</title>
        <authorList>
            <person name="Meerupati T."/>
            <person name="Andersson K.M."/>
            <person name="Friman E."/>
            <person name="Kumar D."/>
            <person name="Tunlid A."/>
            <person name="Ahren D."/>
        </authorList>
    </citation>
    <scope>NUCLEOTIDE SEQUENCE [LARGE SCALE GENOMIC DNA]</scope>
    <source>
        <strain evidence="2 3">CBS 200.50</strain>
    </source>
</reference>
<dbReference type="SUPFAM" id="SSF81383">
    <property type="entry name" value="F-box domain"/>
    <property type="match status" value="1"/>
</dbReference>